<keyword evidence="2" id="KW-1185">Reference proteome</keyword>
<dbReference type="EMBL" id="KN566694">
    <property type="protein sequence ID" value="KHJ84801.1"/>
    <property type="molecule type" value="Genomic_DNA"/>
</dbReference>
<dbReference type="AlphaFoldDB" id="A0A0B1SLN6"/>
<dbReference type="PANTHER" id="PTHR15889">
    <property type="entry name" value="MITOCHONDRIAL RIBOSOMAL PROTEIN L37"/>
    <property type="match status" value="1"/>
</dbReference>
<dbReference type="OrthoDB" id="5835618at2759"/>
<gene>
    <name evidence="1" type="ORF">OESDEN_15480</name>
</gene>
<dbReference type="Proteomes" id="UP000053660">
    <property type="component" value="Unassembled WGS sequence"/>
</dbReference>
<name>A0A0B1SLN6_OESDE</name>
<dbReference type="PANTHER" id="PTHR15889:SF2">
    <property type="entry name" value="LARGE RIBOSOMAL SUBUNIT PROTEIN ML37"/>
    <property type="match status" value="1"/>
</dbReference>
<dbReference type="InterPro" id="IPR052482">
    <property type="entry name" value="mtLSU_mL37"/>
</dbReference>
<evidence type="ECO:0000313" key="2">
    <source>
        <dbReference type="Proteomes" id="UP000053660"/>
    </source>
</evidence>
<organism evidence="1 2">
    <name type="scientific">Oesophagostomum dentatum</name>
    <name type="common">Nodular worm</name>
    <dbReference type="NCBI Taxonomy" id="61180"/>
    <lineage>
        <taxon>Eukaryota</taxon>
        <taxon>Metazoa</taxon>
        <taxon>Ecdysozoa</taxon>
        <taxon>Nematoda</taxon>
        <taxon>Chromadorea</taxon>
        <taxon>Rhabditida</taxon>
        <taxon>Rhabditina</taxon>
        <taxon>Rhabditomorpha</taxon>
        <taxon>Strongyloidea</taxon>
        <taxon>Strongylidae</taxon>
        <taxon>Oesophagostomum</taxon>
    </lineage>
</organism>
<accession>A0A0B1SLN6</accession>
<sequence length="149" mass="16666">MPVFQIPNAVKAAGITVEDPNSPSFFTPITRQRNLPDLRESHPAFRVPSLEEHPHFHKTSCLLFDGTTALSDGIAQAAVLCKAVVREGIPEAVLHQVGQPDISEDKVRDAILHGEKYDPTLEKLPQRFDPVLFWIRHPVVYGTPVMKRL</sequence>
<evidence type="ECO:0000313" key="1">
    <source>
        <dbReference type="EMBL" id="KHJ84801.1"/>
    </source>
</evidence>
<dbReference type="GO" id="GO:0005739">
    <property type="term" value="C:mitochondrion"/>
    <property type="evidence" value="ECO:0007669"/>
    <property type="project" value="TreeGrafter"/>
</dbReference>
<proteinExistence type="predicted"/>
<reference evidence="1 2" key="1">
    <citation type="submission" date="2014-03" db="EMBL/GenBank/DDBJ databases">
        <title>Draft genome of the hookworm Oesophagostomum dentatum.</title>
        <authorList>
            <person name="Mitreva M."/>
        </authorList>
    </citation>
    <scope>NUCLEOTIDE SEQUENCE [LARGE SCALE GENOMIC DNA]</scope>
    <source>
        <strain evidence="1 2">OD-Hann</strain>
    </source>
</reference>
<protein>
    <submittedName>
        <fullName evidence="1">Uncharacterized protein</fullName>
    </submittedName>
</protein>